<keyword evidence="2" id="KW-0862">Zinc</keyword>
<sequence>MKRFYISVDMEGITGTVSWQEYEKDFLRLRKIITEEVNALLKGIEKGLASKDFEVLICDAHASGLNILFEELPENVLLARGGIGDLGMMTGIDNTFSAAFFLGYHSEIGEEKALMDHTYASATIYEIKINGQKVSEAIINAAIAGYFNVPLIFVSGDDKLIENIKRNLPTGIETVITKFGLSRFSAITKTLKRTLKEIEEKASLAVKKIENIKVYKIEGPINLEIALNETIQADIISLLPNVKRVSGRLITTQTDNIIDAQRLIRLIAILGRACREFFR</sequence>
<evidence type="ECO:0000313" key="3">
    <source>
        <dbReference type="EMBL" id="HGK64042.1"/>
    </source>
</evidence>
<organism evidence="3">
    <name type="scientific">candidate division WOR-3 bacterium</name>
    <dbReference type="NCBI Taxonomy" id="2052148"/>
    <lineage>
        <taxon>Bacteria</taxon>
        <taxon>Bacteria division WOR-3</taxon>
    </lineage>
</organism>
<proteinExistence type="predicted"/>
<reference evidence="3" key="1">
    <citation type="journal article" date="2020" name="mSystems">
        <title>Genome- and Community-Level Interaction Insights into Carbon Utilization and Element Cycling Functions of Hydrothermarchaeota in Hydrothermal Sediment.</title>
        <authorList>
            <person name="Zhou Z."/>
            <person name="Liu Y."/>
            <person name="Xu W."/>
            <person name="Pan J."/>
            <person name="Luo Z.H."/>
            <person name="Li M."/>
        </authorList>
    </citation>
    <scope>NUCLEOTIDE SEQUENCE [LARGE SCALE GENOMIC DNA]</scope>
    <source>
        <strain evidence="3">SpSt-697</strain>
    </source>
</reference>
<dbReference type="Gene3D" id="3.40.50.10780">
    <property type="entry name" value="Dipeptide transport protein"/>
    <property type="match status" value="1"/>
</dbReference>
<evidence type="ECO:0000256" key="1">
    <source>
        <dbReference type="PIRSR" id="PIRSR015853-1"/>
    </source>
</evidence>
<dbReference type="InterPro" id="IPR007035">
    <property type="entry name" value="Peptidase_M55"/>
</dbReference>
<dbReference type="PIRSF" id="PIRSF015853">
    <property type="entry name" value="Pep_DppA"/>
    <property type="match status" value="1"/>
</dbReference>
<comment type="caution">
    <text evidence="3">The sequence shown here is derived from an EMBL/GenBank/DDBJ whole genome shotgun (WGS) entry which is preliminary data.</text>
</comment>
<protein>
    <submittedName>
        <fullName evidence="3">Peptidase M55</fullName>
    </submittedName>
</protein>
<dbReference type="EMBL" id="DTDR01000133">
    <property type="protein sequence ID" value="HGK64042.1"/>
    <property type="molecule type" value="Genomic_DNA"/>
</dbReference>
<evidence type="ECO:0000256" key="2">
    <source>
        <dbReference type="PIRSR" id="PIRSR015853-2"/>
    </source>
</evidence>
<feature type="binding site" evidence="2">
    <location>
        <position position="136"/>
    </location>
    <ligand>
        <name>Zn(2+)</name>
        <dbReference type="ChEBI" id="CHEBI:29105"/>
        <label>2</label>
    </ligand>
</feature>
<dbReference type="Pfam" id="PF04951">
    <property type="entry name" value="Peptidase_M55"/>
    <property type="match status" value="1"/>
</dbReference>
<feature type="binding site" evidence="2">
    <location>
        <position position="11"/>
    </location>
    <ligand>
        <name>Zn(2+)</name>
        <dbReference type="ChEBI" id="CHEBI:29105"/>
        <label>1</label>
    </ligand>
</feature>
<gene>
    <name evidence="3" type="ORF">ENU74_05585</name>
</gene>
<dbReference type="Gene3D" id="3.30.1360.130">
    <property type="entry name" value="Dipeptide transport protein"/>
    <property type="match status" value="1"/>
</dbReference>
<feature type="binding site" evidence="2">
    <location>
        <position position="9"/>
    </location>
    <ligand>
        <name>Zn(2+)</name>
        <dbReference type="ChEBI" id="CHEBI:29105"/>
        <label>1</label>
    </ligand>
</feature>
<feature type="binding site" evidence="2">
    <location>
        <position position="9"/>
    </location>
    <ligand>
        <name>Zn(2+)</name>
        <dbReference type="ChEBI" id="CHEBI:29105"/>
        <label>2</label>
    </ligand>
</feature>
<dbReference type="GO" id="GO:0046872">
    <property type="term" value="F:metal ion binding"/>
    <property type="evidence" value="ECO:0007669"/>
    <property type="project" value="UniProtKB-KW"/>
</dbReference>
<dbReference type="InterPro" id="IPR036177">
    <property type="entry name" value="Peptidase_M55_sf"/>
</dbReference>
<feature type="active site" description="Nucleophile" evidence="1">
    <location>
        <position position="117"/>
    </location>
</feature>
<dbReference type="SUPFAM" id="SSF63992">
    <property type="entry name" value="Dipeptide transport protein"/>
    <property type="match status" value="1"/>
</dbReference>
<feature type="binding site" evidence="2">
    <location>
        <position position="105"/>
    </location>
    <ligand>
        <name>Zn(2+)</name>
        <dbReference type="ChEBI" id="CHEBI:29105"/>
        <label>2</label>
    </ligand>
</feature>
<accession>A0A7V3ZVL7</accession>
<name>A0A7V3ZVL7_UNCW3</name>
<dbReference type="InterPro" id="IPR027476">
    <property type="entry name" value="DppA_N"/>
</dbReference>
<keyword evidence="2" id="KW-0479">Metal-binding</keyword>
<feature type="binding site" evidence="2">
    <location>
        <position position="61"/>
    </location>
    <ligand>
        <name>Zn(2+)</name>
        <dbReference type="ChEBI" id="CHEBI:29105"/>
        <label>2</label>
    </ligand>
</feature>
<dbReference type="AlphaFoldDB" id="A0A7V3ZVL7"/>